<evidence type="ECO:0000313" key="4">
    <source>
        <dbReference type="Proteomes" id="UP000319424"/>
    </source>
</evidence>
<dbReference type="RefSeq" id="WP_094754431.1">
    <property type="nucleotide sequence ID" value="NZ_MBEW02000017.1"/>
</dbReference>
<protein>
    <submittedName>
        <fullName evidence="1">Uncharacterized protein</fullName>
    </submittedName>
</protein>
<dbReference type="EMBL" id="VJXW01000005">
    <property type="protein sequence ID" value="TRW26983.1"/>
    <property type="molecule type" value="Genomic_DNA"/>
</dbReference>
<dbReference type="AlphaFoldDB" id="A0A371IKC3"/>
<keyword evidence="3" id="KW-1185">Reference proteome</keyword>
<evidence type="ECO:0000313" key="3">
    <source>
        <dbReference type="Proteomes" id="UP000093352"/>
    </source>
</evidence>
<evidence type="ECO:0000313" key="2">
    <source>
        <dbReference type="EMBL" id="TRW26983.1"/>
    </source>
</evidence>
<gene>
    <name evidence="1" type="ORF">BBG48_007650</name>
    <name evidence="2" type="ORF">FL857_04540</name>
</gene>
<name>A0A371IKC3_9FIRM</name>
<accession>A0A371IKC3</accession>
<dbReference type="Proteomes" id="UP000319424">
    <property type="component" value="Unassembled WGS sequence"/>
</dbReference>
<comment type="caution">
    <text evidence="1">The sequence shown here is derived from an EMBL/GenBank/DDBJ whole genome shotgun (WGS) entry which is preliminary data.</text>
</comment>
<dbReference type="Proteomes" id="UP000093352">
    <property type="component" value="Unassembled WGS sequence"/>
</dbReference>
<reference evidence="1 3" key="1">
    <citation type="journal article" date="2016" name="Genome Announc.">
        <title>Draft Genome Sequence of Criibacterium bergeronii gen. nov., sp. nov., Strain CCRI-22567T, Isolated from a Vaginal Sample from a Woman with Bacterial Vaginosis.</title>
        <authorList>
            <person name="Maheux A.F."/>
            <person name="Berube E."/>
            <person name="Boudreau D.K."/>
            <person name="Raymond F."/>
            <person name="Corbeil J."/>
            <person name="Roy P.H."/>
            <person name="Boissinot M."/>
            <person name="Omar R.F."/>
        </authorList>
    </citation>
    <scope>NUCLEOTIDE SEQUENCE [LARGE SCALE GENOMIC DNA]</scope>
    <source>
        <strain evidence="1 3">CCRI-22567</strain>
    </source>
</reference>
<dbReference type="STRING" id="1871336.BBG48_09785"/>
<reference evidence="1" key="2">
    <citation type="submission" date="2018-07" db="EMBL/GenBank/DDBJ databases">
        <authorList>
            <person name="Quirk P.G."/>
            <person name="Krulwich T.A."/>
        </authorList>
    </citation>
    <scope>NUCLEOTIDE SEQUENCE</scope>
    <source>
        <strain evidence="1">CCRI-22567</strain>
    </source>
</reference>
<proteinExistence type="predicted"/>
<sequence length="254" mass="30160">MNDTILNLLDDSNYLVVGFSHEELIYKNKRFDHYFHEISNKEDFKSRIIEHTVEEGIDKYFLNSPDGNGGMIKFECTSYMSKVLYIGVKLDYEKVASFLRHIECVTKIPEGNFTKIIDFKKNKTKSYCTLVLDDSWIIKYYSDNVYSLFGIENPQLKSIKEVFGQELYDALKEKYNYIDIFNDLAIEYQEMLIVMSKSEYGFIILNFYPYSCKAFNKFDEIGELTYKVEQLEKELDRRKKLIDMQKTIIRNISR</sequence>
<dbReference type="OrthoDB" id="1758074at2"/>
<dbReference type="EMBL" id="MBEW02000017">
    <property type="protein sequence ID" value="RDY20929.1"/>
    <property type="molecule type" value="Genomic_DNA"/>
</dbReference>
<reference evidence="2 4" key="3">
    <citation type="submission" date="2019-07" db="EMBL/GenBank/DDBJ databases">
        <title>Criibacterium bergeronii gen. nov., sp. nov. isolated from human clinical samples.</title>
        <authorList>
            <person name="Maheux A.F."/>
            <person name="Boudreau D.K."/>
            <person name="Berube E."/>
            <person name="Brodeur S."/>
            <person name="Bernard K.A."/>
            <person name="Abed J.Y."/>
            <person name="Ducrey E."/>
            <person name="Guay E.F."/>
            <person name="Raymond F."/>
            <person name="Corbeil J."/>
            <person name="Domingo M.-C."/>
            <person name="Roy P.H."/>
            <person name="Boissinot M."/>
            <person name="Tocheva E.I."/>
            <person name="Omar R.F."/>
        </authorList>
    </citation>
    <scope>NUCLEOTIDE SEQUENCE [LARGE SCALE GENOMIC DNA]</scope>
    <source>
        <strain evidence="2 4">CCRI-24246</strain>
    </source>
</reference>
<organism evidence="1 3">
    <name type="scientific">Criibacterium bergeronii</name>
    <dbReference type="NCBI Taxonomy" id="1871336"/>
    <lineage>
        <taxon>Bacteria</taxon>
        <taxon>Bacillati</taxon>
        <taxon>Bacillota</taxon>
        <taxon>Clostridia</taxon>
        <taxon>Peptostreptococcales</taxon>
        <taxon>Filifactoraceae</taxon>
        <taxon>Criibacterium</taxon>
    </lineage>
</organism>
<evidence type="ECO:0000313" key="1">
    <source>
        <dbReference type="EMBL" id="RDY20929.1"/>
    </source>
</evidence>